<feature type="binding site" evidence="5">
    <location>
        <position position="68"/>
    </location>
    <ligand>
        <name>ATP</name>
        <dbReference type="ChEBI" id="CHEBI:30616"/>
    </ligand>
</feature>
<feature type="compositionally biased region" description="Pro residues" evidence="6">
    <location>
        <begin position="347"/>
        <end position="369"/>
    </location>
</feature>
<feature type="compositionally biased region" description="Basic and acidic residues" evidence="6">
    <location>
        <begin position="475"/>
        <end position="487"/>
    </location>
</feature>
<dbReference type="Pfam" id="PF01471">
    <property type="entry name" value="PG_binding_1"/>
    <property type="match status" value="1"/>
</dbReference>
<evidence type="ECO:0000256" key="4">
    <source>
        <dbReference type="ARBA" id="ARBA00022840"/>
    </source>
</evidence>
<evidence type="ECO:0000256" key="3">
    <source>
        <dbReference type="ARBA" id="ARBA00022777"/>
    </source>
</evidence>
<comment type="caution">
    <text evidence="9">The sequence shown here is derived from an EMBL/GenBank/DDBJ whole genome shotgun (WGS) entry which is preliminary data.</text>
</comment>
<dbReference type="Proteomes" id="UP000603227">
    <property type="component" value="Unassembled WGS sequence"/>
</dbReference>
<evidence type="ECO:0000256" key="1">
    <source>
        <dbReference type="ARBA" id="ARBA00022679"/>
    </source>
</evidence>
<dbReference type="EMBL" id="BNAT01000006">
    <property type="protein sequence ID" value="GHH86290.1"/>
    <property type="molecule type" value="Genomic_DNA"/>
</dbReference>
<dbReference type="Gene3D" id="1.10.101.10">
    <property type="entry name" value="PGBD-like superfamily/PGBD"/>
    <property type="match status" value="1"/>
</dbReference>
<dbReference type="AlphaFoldDB" id="A0A919L633"/>
<feature type="region of interest" description="Disordered" evidence="6">
    <location>
        <begin position="430"/>
        <end position="543"/>
    </location>
</feature>
<dbReference type="InterPro" id="IPR036365">
    <property type="entry name" value="PGBD-like_sf"/>
</dbReference>
<feature type="compositionally biased region" description="Polar residues" evidence="6">
    <location>
        <begin position="329"/>
        <end position="343"/>
    </location>
</feature>
<feature type="compositionally biased region" description="Low complexity" evidence="6">
    <location>
        <begin position="430"/>
        <end position="452"/>
    </location>
</feature>
<accession>A0A919L633</accession>
<evidence type="ECO:0000259" key="8">
    <source>
        <dbReference type="PROSITE" id="PS50011"/>
    </source>
</evidence>
<dbReference type="InterPro" id="IPR017441">
    <property type="entry name" value="Protein_kinase_ATP_BS"/>
</dbReference>
<keyword evidence="1" id="KW-0808">Transferase</keyword>
<protein>
    <recommendedName>
        <fullName evidence="8">Protein kinase domain-containing protein</fullName>
    </recommendedName>
</protein>
<keyword evidence="4 5" id="KW-0067">ATP-binding</keyword>
<evidence type="ECO:0000313" key="9">
    <source>
        <dbReference type="EMBL" id="GHH86290.1"/>
    </source>
</evidence>
<evidence type="ECO:0000256" key="5">
    <source>
        <dbReference type="PROSITE-ProRule" id="PRU10141"/>
    </source>
</evidence>
<dbReference type="SUPFAM" id="SSF56112">
    <property type="entry name" value="Protein kinase-like (PK-like)"/>
    <property type="match status" value="1"/>
</dbReference>
<evidence type="ECO:0000256" key="7">
    <source>
        <dbReference type="SAM" id="Phobius"/>
    </source>
</evidence>
<evidence type="ECO:0000256" key="6">
    <source>
        <dbReference type="SAM" id="MobiDB-lite"/>
    </source>
</evidence>
<dbReference type="InterPro" id="IPR011009">
    <property type="entry name" value="Kinase-like_dom_sf"/>
</dbReference>
<keyword evidence="10" id="KW-1185">Reference proteome</keyword>
<dbReference type="InterPro" id="IPR036366">
    <property type="entry name" value="PGBDSf"/>
</dbReference>
<dbReference type="GO" id="GO:0005524">
    <property type="term" value="F:ATP binding"/>
    <property type="evidence" value="ECO:0007669"/>
    <property type="project" value="UniProtKB-UniRule"/>
</dbReference>
<dbReference type="RefSeq" id="WP_189782292.1">
    <property type="nucleotide sequence ID" value="NZ_BNAT01000006.1"/>
</dbReference>
<dbReference type="PROSITE" id="PS50011">
    <property type="entry name" value="PROTEIN_KINASE_DOM"/>
    <property type="match status" value="1"/>
</dbReference>
<dbReference type="Gene3D" id="1.10.510.10">
    <property type="entry name" value="Transferase(Phosphotransferase) domain 1"/>
    <property type="match status" value="1"/>
</dbReference>
<keyword evidence="7" id="KW-0812">Transmembrane</keyword>
<keyword evidence="2 5" id="KW-0547">Nucleotide-binding</keyword>
<dbReference type="PANTHER" id="PTHR43289:SF34">
    <property type="entry name" value="SERINE_THREONINE-PROTEIN KINASE YBDM-RELATED"/>
    <property type="match status" value="1"/>
</dbReference>
<dbReference type="InterPro" id="IPR002477">
    <property type="entry name" value="Peptidoglycan-bd-like"/>
</dbReference>
<reference evidence="9" key="1">
    <citation type="journal article" date="2014" name="Int. J. Syst. Evol. Microbiol.">
        <title>Complete genome sequence of Corynebacterium casei LMG S-19264T (=DSM 44701T), isolated from a smear-ripened cheese.</title>
        <authorList>
            <consortium name="US DOE Joint Genome Institute (JGI-PGF)"/>
            <person name="Walter F."/>
            <person name="Albersmeier A."/>
            <person name="Kalinowski J."/>
            <person name="Ruckert C."/>
        </authorList>
    </citation>
    <scope>NUCLEOTIDE SEQUENCE</scope>
    <source>
        <strain evidence="9">CGMCC 4.7403</strain>
    </source>
</reference>
<feature type="transmembrane region" description="Helical" evidence="7">
    <location>
        <begin position="405"/>
        <end position="429"/>
    </location>
</feature>
<dbReference type="Pfam" id="PF00069">
    <property type="entry name" value="Pkinase"/>
    <property type="match status" value="1"/>
</dbReference>
<evidence type="ECO:0000256" key="2">
    <source>
        <dbReference type="ARBA" id="ARBA00022741"/>
    </source>
</evidence>
<dbReference type="SUPFAM" id="SSF47090">
    <property type="entry name" value="PGBD-like"/>
    <property type="match status" value="1"/>
</dbReference>
<feature type="region of interest" description="Disordered" evidence="6">
    <location>
        <begin position="1"/>
        <end position="32"/>
    </location>
</feature>
<dbReference type="Gene3D" id="3.30.200.20">
    <property type="entry name" value="Phosphorylase Kinase, domain 1"/>
    <property type="match status" value="1"/>
</dbReference>
<organism evidence="9 10">
    <name type="scientific">Streptomyces capitiformicae</name>
    <dbReference type="NCBI Taxonomy" id="2014920"/>
    <lineage>
        <taxon>Bacteria</taxon>
        <taxon>Bacillati</taxon>
        <taxon>Actinomycetota</taxon>
        <taxon>Actinomycetes</taxon>
        <taxon>Kitasatosporales</taxon>
        <taxon>Streptomycetaceae</taxon>
        <taxon>Streptomyces</taxon>
    </lineage>
</organism>
<dbReference type="SMART" id="SM00220">
    <property type="entry name" value="S_TKc"/>
    <property type="match status" value="1"/>
</dbReference>
<reference evidence="9" key="2">
    <citation type="submission" date="2020-09" db="EMBL/GenBank/DDBJ databases">
        <authorList>
            <person name="Sun Q."/>
            <person name="Zhou Y."/>
        </authorList>
    </citation>
    <scope>NUCLEOTIDE SEQUENCE</scope>
    <source>
        <strain evidence="9">CGMCC 4.7403</strain>
    </source>
</reference>
<dbReference type="InterPro" id="IPR000719">
    <property type="entry name" value="Prot_kinase_dom"/>
</dbReference>
<dbReference type="PROSITE" id="PS00108">
    <property type="entry name" value="PROTEIN_KINASE_ST"/>
    <property type="match status" value="1"/>
</dbReference>
<keyword evidence="3" id="KW-0418">Kinase</keyword>
<keyword evidence="7" id="KW-1133">Transmembrane helix</keyword>
<feature type="domain" description="Protein kinase" evidence="8">
    <location>
        <begin position="38"/>
        <end position="296"/>
    </location>
</feature>
<sequence>MSDQRPTPPYTPASGEAALKQAGGTPLRPADPAHIGPYAPLGLLGSGGMGRVYLARPGDDRPGLAAVKVIRPEYAEDAEFRRRFEREATVHGRVRTPYAPQLLGTGFDDELLWMATEYLPGLNLADAVRACGKLEPAGMWRLVAELGRALTALTAAGVVHRDLKPSNVILSSRGAHVIDFGISQAVDSSAITTTGNRVGTPAYMSPEYLRDGRCDTASDVFSLACTLVYAATEHAPFGDGTGVDVMHRVAFEEPKPEIMAEVAAADAELGRLLTACLAKDPGGRPTPRQLIDAATAAGHSPDGASAWQEPLNARLLERRQACETLAHATAQQTGHFRTPTQRVTAPTPGPAFGPPTPPGAYGPPTPPAPVQYGAPATPAPHPAVAPSQQPHANQAEKKTKRKKPYFAVLAGLAVCAVAVSAFLVTGPLFDDTASSSPSTSETSETSETSDTTASDDETASSPSPDSSPSPSPTKSGKERQEKEDKETGGSTADDGQDGSSDSGGGNDGARPTATVTATSGGGTGNTPSTAPTKTATKPADPPWLTQCTYYSGTELTQYGDENKRVTQVQCMLVNRGYGIGSAGVDGQFGKDTLAAVKQFQSDKRLSVDGDVGVNTWAALRRST</sequence>
<name>A0A919L633_9ACTN</name>
<evidence type="ECO:0000313" key="10">
    <source>
        <dbReference type="Proteomes" id="UP000603227"/>
    </source>
</evidence>
<dbReference type="InterPro" id="IPR008271">
    <property type="entry name" value="Ser/Thr_kinase_AS"/>
</dbReference>
<feature type="compositionally biased region" description="Pro residues" evidence="6">
    <location>
        <begin position="1"/>
        <end position="11"/>
    </location>
</feature>
<proteinExistence type="predicted"/>
<dbReference type="PROSITE" id="PS00107">
    <property type="entry name" value="PROTEIN_KINASE_ATP"/>
    <property type="match status" value="1"/>
</dbReference>
<dbReference type="PANTHER" id="PTHR43289">
    <property type="entry name" value="MITOGEN-ACTIVATED PROTEIN KINASE KINASE KINASE 20-RELATED"/>
    <property type="match status" value="1"/>
</dbReference>
<keyword evidence="7" id="KW-0472">Membrane</keyword>
<feature type="compositionally biased region" description="Low complexity" evidence="6">
    <location>
        <begin position="525"/>
        <end position="538"/>
    </location>
</feature>
<feature type="compositionally biased region" description="Low complexity" evidence="6">
    <location>
        <begin position="488"/>
        <end position="500"/>
    </location>
</feature>
<dbReference type="GO" id="GO:0004674">
    <property type="term" value="F:protein serine/threonine kinase activity"/>
    <property type="evidence" value="ECO:0007669"/>
    <property type="project" value="TreeGrafter"/>
</dbReference>
<dbReference type="CDD" id="cd14014">
    <property type="entry name" value="STKc_PknB_like"/>
    <property type="match status" value="1"/>
</dbReference>
<gene>
    <name evidence="9" type="ORF">GCM10017771_22780</name>
</gene>
<feature type="region of interest" description="Disordered" evidence="6">
    <location>
        <begin position="329"/>
        <end position="399"/>
    </location>
</feature>